<sequence>MLHRRTKIVATLGPACSQADTLRAILAAGVDVLRVNFSHADQSVLTTITTARAIAYELNRPLAVMADLQGPKLRVGKFHSNQINLVPNQQFILDCATKELGDDTFVGVSYSALCHEVAPGDTLLLNDGLIELKVTSVEAPRIFCKVIEGGILKNNKGLNRKGGGLAARALTDKDREDIHTAVEMAVDYLTLSFVQDESDIAEARQILDKLNAPNIPIIAKIERTEALHNLAEIINASDAVMVARGDLGVEIGEAEVPAIQKKIIEQARRLDKVVITATQMMESMIYQPQPTRAEVSDVANAILDGTDAVMLSAETATGQYPVKVVEMVNKICLSAEKHAAFLYTKPEKDTGHYDRADQAIAMATMYTANHFPIEAIVALTESGASAVWMSRHQSKVPIYAISANPRTVNKLSLVNNIFPILYDFHPLSLDIIKKTVVNHLIKLKLLKVNSFVLLTRGQVIGEAGGTNCMEIIQVTESDSR</sequence>
<dbReference type="FunFam" id="2.40.33.10:FF:000001">
    <property type="entry name" value="Pyruvate kinase"/>
    <property type="match status" value="1"/>
</dbReference>
<evidence type="ECO:0000256" key="9">
    <source>
        <dbReference type="ARBA" id="ARBA00022840"/>
    </source>
</evidence>
<dbReference type="PRINTS" id="PR01050">
    <property type="entry name" value="PYRUVTKNASE"/>
</dbReference>
<comment type="pathway">
    <text evidence="2 14">Carbohydrate degradation; glycolysis; pyruvate from D-glyceraldehyde 3-phosphate: step 5/5.</text>
</comment>
<dbReference type="SUPFAM" id="SSF50800">
    <property type="entry name" value="PK beta-barrel domain-like"/>
    <property type="match status" value="1"/>
</dbReference>
<dbReference type="GO" id="GO:0004743">
    <property type="term" value="F:pyruvate kinase activity"/>
    <property type="evidence" value="ECO:0007669"/>
    <property type="project" value="UniProtKB-UniRule"/>
</dbReference>
<evidence type="ECO:0000259" key="16">
    <source>
        <dbReference type="Pfam" id="PF02887"/>
    </source>
</evidence>
<dbReference type="NCBIfam" id="NF004491">
    <property type="entry name" value="PRK05826.1"/>
    <property type="match status" value="1"/>
</dbReference>
<keyword evidence="12 17" id="KW-0670">Pyruvate</keyword>
<keyword evidence="5 14" id="KW-0808">Transferase</keyword>
<keyword evidence="9" id="KW-0067">ATP-binding</keyword>
<dbReference type="PROSITE" id="PS00110">
    <property type="entry name" value="PYRUVATE_KINASE"/>
    <property type="match status" value="1"/>
</dbReference>
<dbReference type="GO" id="GO:0016301">
    <property type="term" value="F:kinase activity"/>
    <property type="evidence" value="ECO:0007669"/>
    <property type="project" value="UniProtKB-KW"/>
</dbReference>
<evidence type="ECO:0000313" key="18">
    <source>
        <dbReference type="Proteomes" id="UP000254968"/>
    </source>
</evidence>
<keyword evidence="18" id="KW-1185">Reference proteome</keyword>
<comment type="catalytic activity">
    <reaction evidence="14">
        <text>pyruvate + ATP = phosphoenolpyruvate + ADP + H(+)</text>
        <dbReference type="Rhea" id="RHEA:18157"/>
        <dbReference type="ChEBI" id="CHEBI:15361"/>
        <dbReference type="ChEBI" id="CHEBI:15378"/>
        <dbReference type="ChEBI" id="CHEBI:30616"/>
        <dbReference type="ChEBI" id="CHEBI:58702"/>
        <dbReference type="ChEBI" id="CHEBI:456216"/>
        <dbReference type="EC" id="2.7.1.40"/>
    </reaction>
</comment>
<evidence type="ECO:0000256" key="8">
    <source>
        <dbReference type="ARBA" id="ARBA00022777"/>
    </source>
</evidence>
<proteinExistence type="inferred from homology"/>
<dbReference type="InterPro" id="IPR018209">
    <property type="entry name" value="Pyrv_Knase_AS"/>
</dbReference>
<dbReference type="NCBIfam" id="NF004978">
    <property type="entry name" value="PRK06354.1"/>
    <property type="match status" value="1"/>
</dbReference>
<keyword evidence="11 14" id="KW-0324">Glycolysis</keyword>
<dbReference type="EC" id="2.7.1.40" evidence="4 13"/>
<keyword evidence="6" id="KW-0479">Metal-binding</keyword>
<feature type="domain" description="Pyruvate kinase barrel" evidence="15">
    <location>
        <begin position="4"/>
        <end position="325"/>
    </location>
</feature>
<dbReference type="InterPro" id="IPR015795">
    <property type="entry name" value="Pyrv_Knase_C"/>
</dbReference>
<evidence type="ECO:0000256" key="6">
    <source>
        <dbReference type="ARBA" id="ARBA00022723"/>
    </source>
</evidence>
<evidence type="ECO:0000256" key="13">
    <source>
        <dbReference type="NCBIfam" id="TIGR01064"/>
    </source>
</evidence>
<dbReference type="InterPro" id="IPR036918">
    <property type="entry name" value="Pyrv_Knase_C_sf"/>
</dbReference>
<evidence type="ECO:0000256" key="1">
    <source>
        <dbReference type="ARBA" id="ARBA00001958"/>
    </source>
</evidence>
<dbReference type="GO" id="GO:0000287">
    <property type="term" value="F:magnesium ion binding"/>
    <property type="evidence" value="ECO:0007669"/>
    <property type="project" value="UniProtKB-UniRule"/>
</dbReference>
<dbReference type="InterPro" id="IPR015813">
    <property type="entry name" value="Pyrv/PenolPyrv_kinase-like_dom"/>
</dbReference>
<dbReference type="OrthoDB" id="9812123at2"/>
<dbReference type="InterPro" id="IPR040442">
    <property type="entry name" value="Pyrv_kinase-like_dom_sf"/>
</dbReference>
<evidence type="ECO:0000256" key="11">
    <source>
        <dbReference type="ARBA" id="ARBA00023152"/>
    </source>
</evidence>
<accession>A0A378HZE1</accession>
<reference evidence="17 18" key="1">
    <citation type="submission" date="2018-06" db="EMBL/GenBank/DDBJ databases">
        <authorList>
            <consortium name="Pathogen Informatics"/>
            <person name="Doyle S."/>
        </authorList>
    </citation>
    <scope>NUCLEOTIDE SEQUENCE [LARGE SCALE GENOMIC DNA]</scope>
    <source>
        <strain evidence="17 18">NCTC13315</strain>
    </source>
</reference>
<dbReference type="EMBL" id="UGNV01000001">
    <property type="protein sequence ID" value="STX27666.1"/>
    <property type="molecule type" value="Genomic_DNA"/>
</dbReference>
<dbReference type="Gene3D" id="2.40.33.10">
    <property type="entry name" value="PK beta-barrel domain-like"/>
    <property type="match status" value="1"/>
</dbReference>
<dbReference type="InterPro" id="IPR011037">
    <property type="entry name" value="Pyrv_Knase-like_insert_dom_sf"/>
</dbReference>
<evidence type="ECO:0000256" key="2">
    <source>
        <dbReference type="ARBA" id="ARBA00004997"/>
    </source>
</evidence>
<dbReference type="SUPFAM" id="SSF52935">
    <property type="entry name" value="PK C-terminal domain-like"/>
    <property type="match status" value="1"/>
</dbReference>
<evidence type="ECO:0000256" key="10">
    <source>
        <dbReference type="ARBA" id="ARBA00022842"/>
    </source>
</evidence>
<dbReference type="Pfam" id="PF00224">
    <property type="entry name" value="PK"/>
    <property type="match status" value="1"/>
</dbReference>
<dbReference type="UniPathway" id="UPA00109">
    <property type="reaction ID" value="UER00188"/>
</dbReference>
<comment type="cofactor">
    <cofactor evidence="1">
        <name>K(+)</name>
        <dbReference type="ChEBI" id="CHEBI:29103"/>
    </cofactor>
</comment>
<dbReference type="InterPro" id="IPR001697">
    <property type="entry name" value="Pyr_Knase"/>
</dbReference>
<feature type="domain" description="Pyruvate kinase C-terminal" evidence="16">
    <location>
        <begin position="358"/>
        <end position="472"/>
    </location>
</feature>
<evidence type="ECO:0000256" key="4">
    <source>
        <dbReference type="ARBA" id="ARBA00012142"/>
    </source>
</evidence>
<dbReference type="Pfam" id="PF02887">
    <property type="entry name" value="PK_C"/>
    <property type="match status" value="1"/>
</dbReference>
<dbReference type="InterPro" id="IPR015793">
    <property type="entry name" value="Pyrv_Knase_brl"/>
</dbReference>
<organism evidence="17 18">
    <name type="scientific">Legionella beliardensis</name>
    <dbReference type="NCBI Taxonomy" id="91822"/>
    <lineage>
        <taxon>Bacteria</taxon>
        <taxon>Pseudomonadati</taxon>
        <taxon>Pseudomonadota</taxon>
        <taxon>Gammaproteobacteria</taxon>
        <taxon>Legionellales</taxon>
        <taxon>Legionellaceae</taxon>
        <taxon>Legionella</taxon>
    </lineage>
</organism>
<dbReference type="PANTHER" id="PTHR11817">
    <property type="entry name" value="PYRUVATE KINASE"/>
    <property type="match status" value="1"/>
</dbReference>
<gene>
    <name evidence="17" type="primary">pykA</name>
    <name evidence="17" type="ORF">NCTC13315_00172</name>
</gene>
<keyword evidence="10 14" id="KW-0460">Magnesium</keyword>
<dbReference type="NCBIfam" id="TIGR01064">
    <property type="entry name" value="pyruv_kin"/>
    <property type="match status" value="1"/>
</dbReference>
<protein>
    <recommendedName>
        <fullName evidence="4 13">Pyruvate kinase</fullName>
        <ecNumber evidence="4 13">2.7.1.40</ecNumber>
    </recommendedName>
</protein>
<dbReference type="AlphaFoldDB" id="A0A378HZE1"/>
<dbReference type="GO" id="GO:0030955">
    <property type="term" value="F:potassium ion binding"/>
    <property type="evidence" value="ECO:0007669"/>
    <property type="project" value="UniProtKB-UniRule"/>
</dbReference>
<dbReference type="GO" id="GO:0005524">
    <property type="term" value="F:ATP binding"/>
    <property type="evidence" value="ECO:0007669"/>
    <property type="project" value="UniProtKB-KW"/>
</dbReference>
<dbReference type="Proteomes" id="UP000254968">
    <property type="component" value="Unassembled WGS sequence"/>
</dbReference>
<dbReference type="RefSeq" id="WP_115301463.1">
    <property type="nucleotide sequence ID" value="NZ_CAAAHO010000003.1"/>
</dbReference>
<comment type="similarity">
    <text evidence="3 14">Belongs to the pyruvate kinase family.</text>
</comment>
<dbReference type="Gene3D" id="3.20.20.60">
    <property type="entry name" value="Phosphoenolpyruvate-binding domains"/>
    <property type="match status" value="1"/>
</dbReference>
<evidence type="ECO:0000256" key="5">
    <source>
        <dbReference type="ARBA" id="ARBA00022679"/>
    </source>
</evidence>
<evidence type="ECO:0000256" key="7">
    <source>
        <dbReference type="ARBA" id="ARBA00022741"/>
    </source>
</evidence>
<evidence type="ECO:0000259" key="15">
    <source>
        <dbReference type="Pfam" id="PF00224"/>
    </source>
</evidence>
<name>A0A378HZE1_9GAMM</name>
<dbReference type="InterPro" id="IPR015806">
    <property type="entry name" value="Pyrv_Knase_insert_dom_sf"/>
</dbReference>
<evidence type="ECO:0000313" key="17">
    <source>
        <dbReference type="EMBL" id="STX27666.1"/>
    </source>
</evidence>
<keyword evidence="7" id="KW-0547">Nucleotide-binding</keyword>
<dbReference type="Gene3D" id="3.40.1380.20">
    <property type="entry name" value="Pyruvate kinase, C-terminal domain"/>
    <property type="match status" value="1"/>
</dbReference>
<evidence type="ECO:0000256" key="3">
    <source>
        <dbReference type="ARBA" id="ARBA00008663"/>
    </source>
</evidence>
<keyword evidence="8 14" id="KW-0418">Kinase</keyword>
<dbReference type="SUPFAM" id="SSF51621">
    <property type="entry name" value="Phosphoenolpyruvate/pyruvate domain"/>
    <property type="match status" value="1"/>
</dbReference>
<evidence type="ECO:0000256" key="14">
    <source>
        <dbReference type="RuleBase" id="RU000504"/>
    </source>
</evidence>
<evidence type="ECO:0000256" key="12">
    <source>
        <dbReference type="ARBA" id="ARBA00023317"/>
    </source>
</evidence>